<feature type="transmembrane region" description="Helical" evidence="1">
    <location>
        <begin position="79"/>
        <end position="102"/>
    </location>
</feature>
<dbReference type="KEGG" id="mrtj:KHC33_09040"/>
<evidence type="ECO:0000313" key="3">
    <source>
        <dbReference type="Proteomes" id="UP000680656"/>
    </source>
</evidence>
<organism evidence="2 3">
    <name type="scientific">Methanospirillum purgamenti</name>
    <dbReference type="NCBI Taxonomy" id="2834276"/>
    <lineage>
        <taxon>Archaea</taxon>
        <taxon>Methanobacteriati</taxon>
        <taxon>Methanobacteriota</taxon>
        <taxon>Stenosarchaea group</taxon>
        <taxon>Methanomicrobia</taxon>
        <taxon>Methanomicrobiales</taxon>
        <taxon>Methanospirillaceae</taxon>
        <taxon>Methanospirillum</taxon>
    </lineage>
</organism>
<sequence length="249" mass="27944">MIDTKPLGCYISGGLIWFSPVITRILRLTIPFILVGCLIGVIFWFYDDTTALQLGGLLLIYFIPPAGKETIIPAGIALGFPFQVMCLSIVCVDIACCLFMIWNFELICNVPYLGSLIQYLIRKGESFLSEHRWLERLYFIGLILFVFFPLQGTGSVSGSIIGKMLGLKSIEIFTAITIGTIFSSFLIGYSVYALQEYLDVNVWYILIAVMILLIGIPAVSYAIYQTKKGKSATNYLSNRISSFRFNKRK</sequence>
<keyword evidence="1" id="KW-0472">Membrane</keyword>
<keyword evidence="1" id="KW-0812">Transmembrane</keyword>
<keyword evidence="1" id="KW-1133">Transmembrane helix</keyword>
<dbReference type="Proteomes" id="UP000680656">
    <property type="component" value="Chromosome"/>
</dbReference>
<proteinExistence type="predicted"/>
<name>A0A8E7AYG2_9EURY</name>
<feature type="transmembrane region" description="Helical" evidence="1">
    <location>
        <begin position="172"/>
        <end position="191"/>
    </location>
</feature>
<protein>
    <submittedName>
        <fullName evidence="2">Small multi-drug export protein</fullName>
    </submittedName>
</protein>
<dbReference type="RefSeq" id="WP_214418340.1">
    <property type="nucleotide sequence ID" value="NZ_CP075546.1"/>
</dbReference>
<evidence type="ECO:0000256" key="1">
    <source>
        <dbReference type="SAM" id="Phobius"/>
    </source>
</evidence>
<dbReference type="GeneID" id="65565214"/>
<keyword evidence="3" id="KW-1185">Reference proteome</keyword>
<dbReference type="Pfam" id="PF06695">
    <property type="entry name" value="Sm_multidrug_ex"/>
    <property type="match status" value="1"/>
</dbReference>
<dbReference type="EMBL" id="CP075546">
    <property type="protein sequence ID" value="QVV87519.1"/>
    <property type="molecule type" value="Genomic_DNA"/>
</dbReference>
<evidence type="ECO:0000313" key="2">
    <source>
        <dbReference type="EMBL" id="QVV87519.1"/>
    </source>
</evidence>
<feature type="transmembrane region" description="Helical" evidence="1">
    <location>
        <begin position="203"/>
        <end position="224"/>
    </location>
</feature>
<dbReference type="AlphaFoldDB" id="A0A8E7AYG2"/>
<gene>
    <name evidence="2" type="ORF">KHC33_09040</name>
</gene>
<feature type="transmembrane region" description="Helical" evidence="1">
    <location>
        <begin position="137"/>
        <end position="160"/>
    </location>
</feature>
<reference evidence="2 3" key="1">
    <citation type="submission" date="2021-05" db="EMBL/GenBank/DDBJ databases">
        <title>A novel Methanospirillum isolate from a pyrite-forming mixed culture.</title>
        <authorList>
            <person name="Bunk B."/>
            <person name="Sproer C."/>
            <person name="Spring S."/>
            <person name="Pester M."/>
        </authorList>
    </citation>
    <scope>NUCLEOTIDE SEQUENCE [LARGE SCALE GENOMIC DNA]</scope>
    <source>
        <strain evidence="2 3">J.3.6.1-F.2.7.3</strain>
    </source>
</reference>
<dbReference type="InterPro" id="IPR009577">
    <property type="entry name" value="Sm_multidrug_ex"/>
</dbReference>
<feature type="transmembrane region" description="Helical" evidence="1">
    <location>
        <begin position="25"/>
        <end position="45"/>
    </location>
</feature>
<accession>A0A8E7AYG2</accession>